<feature type="compositionally biased region" description="Basic and acidic residues" evidence="1">
    <location>
        <begin position="35"/>
        <end position="44"/>
    </location>
</feature>
<proteinExistence type="predicted"/>
<evidence type="ECO:0000313" key="4">
    <source>
        <dbReference type="Proteomes" id="UP000694569"/>
    </source>
</evidence>
<dbReference type="GeneTree" id="ENSGT00940000159729"/>
<reference evidence="3" key="1">
    <citation type="submission" date="2025-08" db="UniProtKB">
        <authorList>
            <consortium name="Ensembl"/>
        </authorList>
    </citation>
    <scope>IDENTIFICATION</scope>
</reference>
<dbReference type="GO" id="GO:0003682">
    <property type="term" value="F:chromatin binding"/>
    <property type="evidence" value="ECO:0007669"/>
    <property type="project" value="TreeGrafter"/>
</dbReference>
<evidence type="ECO:0000259" key="2">
    <source>
        <dbReference type="PROSITE" id="PS50090"/>
    </source>
</evidence>
<dbReference type="SUPFAM" id="SSF46689">
    <property type="entry name" value="Homeodomain-like"/>
    <property type="match status" value="1"/>
</dbReference>
<feature type="domain" description="Myb-like" evidence="2">
    <location>
        <begin position="663"/>
        <end position="738"/>
    </location>
</feature>
<dbReference type="Gene3D" id="1.10.10.60">
    <property type="entry name" value="Homeodomain-like"/>
    <property type="match status" value="2"/>
</dbReference>
<dbReference type="Ensembl" id="ENSLLET00000046878.1">
    <property type="protein sequence ID" value="ENSLLEP00000045081.1"/>
    <property type="gene ID" value="ENSLLEG00000028595.1"/>
</dbReference>
<dbReference type="PANTHER" id="PTHR46760:SF1">
    <property type="entry name" value="TRANSCRIPTION TERMINATION FACTOR 1"/>
    <property type="match status" value="1"/>
</dbReference>
<dbReference type="InterPro" id="IPR053078">
    <property type="entry name" value="TTF1-like"/>
</dbReference>
<feature type="region of interest" description="Disordered" evidence="1">
    <location>
        <begin position="1"/>
        <end position="222"/>
    </location>
</feature>
<protein>
    <recommendedName>
        <fullName evidence="2">Myb-like domain-containing protein</fullName>
    </recommendedName>
</protein>
<dbReference type="OrthoDB" id="5812619at2759"/>
<accession>A0A8C5QZP8</accession>
<organism evidence="3 4">
    <name type="scientific">Leptobrachium leishanense</name>
    <name type="common">Leishan spiny toad</name>
    <dbReference type="NCBI Taxonomy" id="445787"/>
    <lineage>
        <taxon>Eukaryota</taxon>
        <taxon>Metazoa</taxon>
        <taxon>Chordata</taxon>
        <taxon>Craniata</taxon>
        <taxon>Vertebrata</taxon>
        <taxon>Euteleostomi</taxon>
        <taxon>Amphibia</taxon>
        <taxon>Batrachia</taxon>
        <taxon>Anura</taxon>
        <taxon>Pelobatoidea</taxon>
        <taxon>Megophryidae</taxon>
        <taxon>Leptobrachium</taxon>
    </lineage>
</organism>
<feature type="region of interest" description="Disordered" evidence="1">
    <location>
        <begin position="388"/>
        <end position="476"/>
    </location>
</feature>
<dbReference type="AlphaFoldDB" id="A0A8C5QZP8"/>
<dbReference type="GO" id="GO:0005730">
    <property type="term" value="C:nucleolus"/>
    <property type="evidence" value="ECO:0007669"/>
    <property type="project" value="TreeGrafter"/>
</dbReference>
<keyword evidence="4" id="KW-1185">Reference proteome</keyword>
<dbReference type="PROSITE" id="PS50090">
    <property type="entry name" value="MYB_LIKE"/>
    <property type="match status" value="1"/>
</dbReference>
<evidence type="ECO:0000256" key="1">
    <source>
        <dbReference type="SAM" id="MobiDB-lite"/>
    </source>
</evidence>
<feature type="compositionally biased region" description="Basic residues" evidence="1">
    <location>
        <begin position="403"/>
        <end position="415"/>
    </location>
</feature>
<feature type="compositionally biased region" description="Basic residues" evidence="1">
    <location>
        <begin position="350"/>
        <end position="360"/>
    </location>
</feature>
<evidence type="ECO:0000313" key="3">
    <source>
        <dbReference type="Ensembl" id="ENSLLEP00000045081.1"/>
    </source>
</evidence>
<feature type="region of interest" description="Disordered" evidence="1">
    <location>
        <begin position="238"/>
        <end position="376"/>
    </location>
</feature>
<feature type="compositionally biased region" description="Basic and acidic residues" evidence="1">
    <location>
        <begin position="308"/>
        <end position="317"/>
    </location>
</feature>
<feature type="compositionally biased region" description="Low complexity" evidence="1">
    <location>
        <begin position="337"/>
        <end position="348"/>
    </location>
</feature>
<feature type="compositionally biased region" description="Basic residues" evidence="1">
    <location>
        <begin position="85"/>
        <end position="95"/>
    </location>
</feature>
<dbReference type="GO" id="GO:0006363">
    <property type="term" value="P:termination of RNA polymerase I transcription"/>
    <property type="evidence" value="ECO:0007669"/>
    <property type="project" value="TreeGrafter"/>
</dbReference>
<name>A0A8C5QZP8_9ANUR</name>
<dbReference type="Pfam" id="PF13921">
    <property type="entry name" value="Myb_DNA-bind_6"/>
    <property type="match status" value="1"/>
</dbReference>
<dbReference type="SMART" id="SM00717">
    <property type="entry name" value="SANT"/>
    <property type="match status" value="2"/>
</dbReference>
<dbReference type="PANTHER" id="PTHR46760">
    <property type="entry name" value="TRANSCRIPTION TERMINATION FACTOR 1"/>
    <property type="match status" value="1"/>
</dbReference>
<dbReference type="Proteomes" id="UP000694569">
    <property type="component" value="Unplaced"/>
</dbReference>
<sequence length="880" mass="99657">MEESISGDFVHVNEHRVRKHKKRSLETTSAGVDRSTIKLEPETPKRKKKKRDVLVEGAEAGSQTDQTEDSFSDHFLLISAAGQSSKHKSRKHNKKSLPAPTNADELNSSVMLETETPTKKRKKKKRDVLAEGAEAGSQTDQTEDSFSDHFLPISAAGQSSEHKSRKHSKKSLPAPANVEVVSSPVMPVTETPTQKRKKKKRDVLAEGADAGSQTDQTEDSFSDHFLPISAAWLSLEHKSRKHNKKSLPAPTNANEVSSAVKLEPETPTKKQRKKKEILAEGADETQALDCQSSIEENYANDCLEGPSDPDRTLDNTQRKKRNHVDTSYLSPPSTPFSLGDSLLSVDSVPGRRKKKTKHRHTEVMENGSQSPVGLSEAADHSINTLSNVSTTQSEVTNPDLHSKARKSAKKHKKIKSPASSALLDESRDLENSFASSNPVDKAQATAGNEENAVTLDNTEDLPENPSDASAGSEDEFTCSRLRKSKKDSLINLPQRHLKLLLEYFPQVKTLCASTVKTLISQELERIKDAKMKGIKFNTGRFTEQENQQLRENAKAFMAISGIKNEDMLFHSYRYPDERAFIERLKKDYNFRSRMGEGIRRTLSDICHRGVKLFDLSGQKGHYTEEEVAELKKQSSIHGNKWTTIGAIIGRSHVTVQLKASQIRRERNRGSWQDSETNRLIEVVKEFVLAREKEVTGTEEEPEMIAKQNLYKGIPWIKIAETVKTRNWTQCKRKWMEIISVRMNNSFSMFEGLQGLRMKTKIITWLHERRYAESGQVNWEEFANAMGNIPPLWLQTKVFDLKHKNVAGWQNLNFREIVDHLYTLTLPVVEARLMKELSKKQEDEELFKIRNDYSPNEIFYKYVGKEIDSTSAKSKRKRRSV</sequence>
<dbReference type="InterPro" id="IPR001005">
    <property type="entry name" value="SANT/Myb"/>
</dbReference>
<dbReference type="InterPro" id="IPR009057">
    <property type="entry name" value="Homeodomain-like_sf"/>
</dbReference>
<reference evidence="3" key="2">
    <citation type="submission" date="2025-09" db="UniProtKB">
        <authorList>
            <consortium name="Ensembl"/>
        </authorList>
    </citation>
    <scope>IDENTIFICATION</scope>
</reference>